<evidence type="ECO:0000256" key="2">
    <source>
        <dbReference type="ARBA" id="ARBA00023125"/>
    </source>
</evidence>
<sequence>MAGAPIDDIDTRILDALERDGRLSMRQLAEEVHISRANAYARVERLAESGVIKGYTALVDPVGRGLGTSAYLTMNVRQPDWRSIHAQLRALDGVEHIALVGGEFDVVMLVRARDNADLRRLVLDEIQGIPGILSTRTLLVFEESSPERTGQS</sequence>
<dbReference type="InterPro" id="IPR036388">
    <property type="entry name" value="WH-like_DNA-bd_sf"/>
</dbReference>
<gene>
    <name evidence="5" type="ORF">ESP70_019255</name>
</gene>
<evidence type="ECO:0000259" key="4">
    <source>
        <dbReference type="PROSITE" id="PS50956"/>
    </source>
</evidence>
<evidence type="ECO:0000313" key="5">
    <source>
        <dbReference type="EMBL" id="KAA1394339.1"/>
    </source>
</evidence>
<dbReference type="PANTHER" id="PTHR30154:SF34">
    <property type="entry name" value="TRANSCRIPTIONAL REGULATOR AZLB"/>
    <property type="match status" value="1"/>
</dbReference>
<dbReference type="SUPFAM" id="SSF46785">
    <property type="entry name" value="Winged helix' DNA-binding domain"/>
    <property type="match status" value="1"/>
</dbReference>
<dbReference type="GO" id="GO:0043200">
    <property type="term" value="P:response to amino acid"/>
    <property type="evidence" value="ECO:0007669"/>
    <property type="project" value="TreeGrafter"/>
</dbReference>
<dbReference type="InterPro" id="IPR036390">
    <property type="entry name" value="WH_DNA-bd_sf"/>
</dbReference>
<dbReference type="Gene3D" id="3.30.70.920">
    <property type="match status" value="1"/>
</dbReference>
<keyword evidence="3" id="KW-0804">Transcription</keyword>
<reference evidence="5" key="1">
    <citation type="submission" date="2019-09" db="EMBL/GenBank/DDBJ databases">
        <authorList>
            <person name="Li J."/>
        </authorList>
    </citation>
    <scope>NUCLEOTIDE SEQUENCE [LARGE SCALE GENOMIC DNA]</scope>
    <source>
        <strain evidence="5">JCM 14732</strain>
    </source>
</reference>
<dbReference type="InterPro" id="IPR011008">
    <property type="entry name" value="Dimeric_a/b-barrel"/>
</dbReference>
<dbReference type="GO" id="GO:0043565">
    <property type="term" value="F:sequence-specific DNA binding"/>
    <property type="evidence" value="ECO:0007669"/>
    <property type="project" value="InterPro"/>
</dbReference>
<dbReference type="AlphaFoldDB" id="A0A5M4FAR6"/>
<dbReference type="EMBL" id="SDPQ02000004">
    <property type="protein sequence ID" value="KAA1394339.1"/>
    <property type="molecule type" value="Genomic_DNA"/>
</dbReference>
<dbReference type="PANTHER" id="PTHR30154">
    <property type="entry name" value="LEUCINE-RESPONSIVE REGULATORY PROTEIN"/>
    <property type="match status" value="1"/>
</dbReference>
<organism evidence="5 6">
    <name type="scientific">Aeromicrobium ginsengisoli</name>
    <dbReference type="NCBI Taxonomy" id="363867"/>
    <lineage>
        <taxon>Bacteria</taxon>
        <taxon>Bacillati</taxon>
        <taxon>Actinomycetota</taxon>
        <taxon>Actinomycetes</taxon>
        <taxon>Propionibacteriales</taxon>
        <taxon>Nocardioidaceae</taxon>
        <taxon>Aeromicrobium</taxon>
    </lineage>
</organism>
<keyword evidence="1" id="KW-0805">Transcription regulation</keyword>
<evidence type="ECO:0000256" key="3">
    <source>
        <dbReference type="ARBA" id="ARBA00023163"/>
    </source>
</evidence>
<dbReference type="Gene3D" id="1.10.10.10">
    <property type="entry name" value="Winged helix-like DNA-binding domain superfamily/Winged helix DNA-binding domain"/>
    <property type="match status" value="1"/>
</dbReference>
<evidence type="ECO:0000256" key="1">
    <source>
        <dbReference type="ARBA" id="ARBA00023015"/>
    </source>
</evidence>
<comment type="caution">
    <text evidence="5">The sequence shown here is derived from an EMBL/GenBank/DDBJ whole genome shotgun (WGS) entry which is preliminary data.</text>
</comment>
<dbReference type="Pfam" id="PF01037">
    <property type="entry name" value="AsnC_trans_reg"/>
    <property type="match status" value="1"/>
</dbReference>
<dbReference type="InterPro" id="IPR019887">
    <property type="entry name" value="Tscrpt_reg_AsnC/Lrp_C"/>
</dbReference>
<dbReference type="PRINTS" id="PR00033">
    <property type="entry name" value="HTHASNC"/>
</dbReference>
<dbReference type="InterPro" id="IPR000485">
    <property type="entry name" value="AsnC-type_HTH_dom"/>
</dbReference>
<dbReference type="RefSeq" id="WP_149690949.1">
    <property type="nucleotide sequence ID" value="NZ_SDPQ02000004.1"/>
</dbReference>
<dbReference type="PROSITE" id="PS50956">
    <property type="entry name" value="HTH_ASNC_2"/>
    <property type="match status" value="1"/>
</dbReference>
<keyword evidence="6" id="KW-1185">Reference proteome</keyword>
<keyword evidence="2" id="KW-0238">DNA-binding</keyword>
<protein>
    <submittedName>
        <fullName evidence="5">Lrp/AsnC family transcriptional regulator</fullName>
    </submittedName>
</protein>
<dbReference type="Pfam" id="PF13412">
    <property type="entry name" value="HTH_24"/>
    <property type="match status" value="1"/>
</dbReference>
<dbReference type="Proteomes" id="UP000380867">
    <property type="component" value="Unassembled WGS sequence"/>
</dbReference>
<dbReference type="GO" id="GO:0005829">
    <property type="term" value="C:cytosol"/>
    <property type="evidence" value="ECO:0007669"/>
    <property type="project" value="TreeGrafter"/>
</dbReference>
<dbReference type="OrthoDB" id="9809462at2"/>
<dbReference type="InterPro" id="IPR019888">
    <property type="entry name" value="Tscrpt_reg_AsnC-like"/>
</dbReference>
<name>A0A5M4FAR6_9ACTN</name>
<feature type="domain" description="HTH asnC-type" evidence="4">
    <location>
        <begin position="6"/>
        <end position="67"/>
    </location>
</feature>
<proteinExistence type="predicted"/>
<accession>A0A5M4FAR6</accession>
<dbReference type="SUPFAM" id="SSF54909">
    <property type="entry name" value="Dimeric alpha+beta barrel"/>
    <property type="match status" value="1"/>
</dbReference>
<dbReference type="SMART" id="SM00344">
    <property type="entry name" value="HTH_ASNC"/>
    <property type="match status" value="1"/>
</dbReference>
<evidence type="ECO:0000313" key="6">
    <source>
        <dbReference type="Proteomes" id="UP000380867"/>
    </source>
</evidence>